<feature type="domain" description="DUF4131" evidence="8">
    <location>
        <begin position="31"/>
        <end position="186"/>
    </location>
</feature>
<feature type="transmembrane region" description="Helical" evidence="6">
    <location>
        <begin position="413"/>
        <end position="440"/>
    </location>
</feature>
<feature type="transmembrane region" description="Helical" evidence="6">
    <location>
        <begin position="479"/>
        <end position="499"/>
    </location>
</feature>
<dbReference type="AlphaFoldDB" id="A0A7H9AQX1"/>
<gene>
    <name evidence="9" type="ORF">HYG79_10710</name>
</gene>
<dbReference type="InterPro" id="IPR025405">
    <property type="entry name" value="DUF4131"/>
</dbReference>
<evidence type="ECO:0000259" key="7">
    <source>
        <dbReference type="Pfam" id="PF03772"/>
    </source>
</evidence>
<evidence type="ECO:0000313" key="9">
    <source>
        <dbReference type="EMBL" id="QLG45799.1"/>
    </source>
</evidence>
<feature type="transmembrane region" description="Helical" evidence="6">
    <location>
        <begin position="447"/>
        <end position="467"/>
    </location>
</feature>
<sequence length="675" mass="76805">MGLLRFIPIKLTLFLVLGILVGFYLDISLIPSLITVLVSFSVLVFFYFGTKNTKSIGFGVFACATITCLGVLCISYAQPKNRFAHYTKNDFRGSHVWSVKVKEVLKANTFSDRYIVAVRHLDSLQVDGKLMLNIKKDSSQNLLKIDDELIVYAEIKSIRPALNPHQFDYADYMKKLGVYHEIRIQNSNYVLGKQASTTILGIAAKARNHIISKLESADFGKDELGVIKALLLGQRNDISEATYTNYKNAGAVHILAVSGLHIGIVLFILQFFLKPLELLPKGKTIKLITVVILLWGFAFLAGLSASVVRAVTMFSFVAYALYLNRPSNTFNILALSMFAILLFINPLLLFQVGFQMSYAAVFAIIWIYPLLQKSWFPKNIFIRKVWQLLAVSVAAQLGVLPVSLFYFHQFPGLFFISNLLVVPFLGLILGTGILIIMLSLFDFLPPFVVFAYDFMIKTMNAIIAWVAQQETFIFKNISFDIVQLCISYLLIICLVLALSKASFKKWAIFLSVVIGFQFWTFYTSYQNNEKDTLVLLHQNKNSILIYRQGDSAQVFSRDTITEEHRILSDYSIGERIDKIRFSKIQNSYTFTDKKILTLDSAVIYPPQLKKTDYLILTQSPKINLERVLDSVQPKYIIADGSNYKSYIKRWEQTCTQRNVPFHYTGRDGAFYFKQN</sequence>
<dbReference type="Proteomes" id="UP000509302">
    <property type="component" value="Chromosome"/>
</dbReference>
<evidence type="ECO:0000256" key="4">
    <source>
        <dbReference type="ARBA" id="ARBA00022989"/>
    </source>
</evidence>
<dbReference type="NCBIfam" id="TIGR00360">
    <property type="entry name" value="ComEC_N-term"/>
    <property type="match status" value="1"/>
</dbReference>
<feature type="transmembrane region" description="Helical" evidence="6">
    <location>
        <begin position="356"/>
        <end position="376"/>
    </location>
</feature>
<dbReference type="KEGG" id="cagg:HYG79_10710"/>
<evidence type="ECO:0000313" key="10">
    <source>
        <dbReference type="Proteomes" id="UP000509302"/>
    </source>
</evidence>
<feature type="transmembrane region" description="Helical" evidence="6">
    <location>
        <begin position="6"/>
        <end position="25"/>
    </location>
</feature>
<keyword evidence="4 6" id="KW-1133">Transmembrane helix</keyword>
<evidence type="ECO:0000256" key="2">
    <source>
        <dbReference type="ARBA" id="ARBA00022475"/>
    </source>
</evidence>
<evidence type="ECO:0000259" key="8">
    <source>
        <dbReference type="Pfam" id="PF13567"/>
    </source>
</evidence>
<reference evidence="9 10" key="1">
    <citation type="journal article" date="2006" name="Int. J. Syst. Evol. Microbiol.">
        <title>Costertonia aggregata gen. nov., sp. nov., a mesophilic marine bacterium of the family Flavobacteriaceae, isolated from a mature biofilm.</title>
        <authorList>
            <person name="Kwon K.K."/>
            <person name="Lee Y.K."/>
            <person name="Lee H.K."/>
        </authorList>
    </citation>
    <scope>NUCLEOTIDE SEQUENCE [LARGE SCALE GENOMIC DNA]</scope>
    <source>
        <strain evidence="9 10">KCCM 42265</strain>
    </source>
</reference>
<evidence type="ECO:0000256" key="5">
    <source>
        <dbReference type="ARBA" id="ARBA00023136"/>
    </source>
</evidence>
<accession>A0A7H9AQX1</accession>
<comment type="subcellular location">
    <subcellularLocation>
        <location evidence="1">Cell membrane</location>
        <topology evidence="1">Multi-pass membrane protein</topology>
    </subcellularLocation>
</comment>
<feature type="transmembrane region" description="Helical" evidence="6">
    <location>
        <begin position="56"/>
        <end position="77"/>
    </location>
</feature>
<keyword evidence="5 6" id="KW-0472">Membrane</keyword>
<keyword evidence="10" id="KW-1185">Reference proteome</keyword>
<dbReference type="GO" id="GO:0005886">
    <property type="term" value="C:plasma membrane"/>
    <property type="evidence" value="ECO:0007669"/>
    <property type="project" value="UniProtKB-SubCell"/>
</dbReference>
<dbReference type="PANTHER" id="PTHR30619">
    <property type="entry name" value="DNA INTERNALIZATION/COMPETENCE PROTEIN COMEC/REC2"/>
    <property type="match status" value="1"/>
</dbReference>
<feature type="domain" description="ComEC/Rec2-related protein" evidence="7">
    <location>
        <begin position="230"/>
        <end position="499"/>
    </location>
</feature>
<dbReference type="InterPro" id="IPR052159">
    <property type="entry name" value="Competence_DNA_uptake"/>
</dbReference>
<dbReference type="EMBL" id="CP058595">
    <property type="protein sequence ID" value="QLG45799.1"/>
    <property type="molecule type" value="Genomic_DNA"/>
</dbReference>
<keyword evidence="3 6" id="KW-0812">Transmembrane</keyword>
<evidence type="ECO:0000256" key="3">
    <source>
        <dbReference type="ARBA" id="ARBA00022692"/>
    </source>
</evidence>
<organism evidence="9 10">
    <name type="scientific">Costertonia aggregata</name>
    <dbReference type="NCBI Taxonomy" id="343403"/>
    <lineage>
        <taxon>Bacteria</taxon>
        <taxon>Pseudomonadati</taxon>
        <taxon>Bacteroidota</taxon>
        <taxon>Flavobacteriia</taxon>
        <taxon>Flavobacteriales</taxon>
        <taxon>Flavobacteriaceae</taxon>
        <taxon>Costertonia</taxon>
    </lineage>
</organism>
<feature type="transmembrane region" description="Helical" evidence="6">
    <location>
        <begin position="388"/>
        <end position="407"/>
    </location>
</feature>
<feature type="transmembrane region" description="Helical" evidence="6">
    <location>
        <begin position="330"/>
        <end position="350"/>
    </location>
</feature>
<keyword evidence="2" id="KW-1003">Cell membrane</keyword>
<protein>
    <submittedName>
        <fullName evidence="9">ComEC/Rec2 family competence protein</fullName>
    </submittedName>
</protein>
<feature type="transmembrane region" description="Helical" evidence="6">
    <location>
        <begin position="292"/>
        <end position="323"/>
    </location>
</feature>
<proteinExistence type="predicted"/>
<evidence type="ECO:0000256" key="1">
    <source>
        <dbReference type="ARBA" id="ARBA00004651"/>
    </source>
</evidence>
<evidence type="ECO:0000256" key="6">
    <source>
        <dbReference type="SAM" id="Phobius"/>
    </source>
</evidence>
<dbReference type="RefSeq" id="WP_179242086.1">
    <property type="nucleotide sequence ID" value="NZ_CP058595.1"/>
</dbReference>
<feature type="transmembrane region" description="Helical" evidence="6">
    <location>
        <begin position="251"/>
        <end position="272"/>
    </location>
</feature>
<feature type="transmembrane region" description="Helical" evidence="6">
    <location>
        <begin position="506"/>
        <end position="525"/>
    </location>
</feature>
<dbReference type="Pfam" id="PF13567">
    <property type="entry name" value="DUF4131"/>
    <property type="match status" value="1"/>
</dbReference>
<dbReference type="Pfam" id="PF03772">
    <property type="entry name" value="Competence"/>
    <property type="match status" value="1"/>
</dbReference>
<name>A0A7H9AQX1_9FLAO</name>
<dbReference type="PANTHER" id="PTHR30619:SF1">
    <property type="entry name" value="RECOMBINATION PROTEIN 2"/>
    <property type="match status" value="1"/>
</dbReference>
<dbReference type="InterPro" id="IPR004477">
    <property type="entry name" value="ComEC_N"/>
</dbReference>